<dbReference type="PANTHER" id="PTHR43814:SF1">
    <property type="entry name" value="ARGININOSUCCINATE LYASE"/>
    <property type="match status" value="1"/>
</dbReference>
<evidence type="ECO:0000313" key="7">
    <source>
        <dbReference type="EMBL" id="NJC26018.1"/>
    </source>
</evidence>
<dbReference type="Gene3D" id="1.10.40.30">
    <property type="entry name" value="Fumarase/aspartase (C-terminal domain)"/>
    <property type="match status" value="1"/>
</dbReference>
<dbReference type="GO" id="GO:0004056">
    <property type="term" value="F:argininosuccinate lyase activity"/>
    <property type="evidence" value="ECO:0007669"/>
    <property type="project" value="UniProtKB-EC"/>
</dbReference>
<evidence type="ECO:0000256" key="3">
    <source>
        <dbReference type="ARBA" id="ARBA00012338"/>
    </source>
</evidence>
<keyword evidence="4" id="KW-0028">Amino-acid biosynthesis</keyword>
<dbReference type="Proteomes" id="UP000770785">
    <property type="component" value="Unassembled WGS sequence"/>
</dbReference>
<evidence type="ECO:0000259" key="6">
    <source>
        <dbReference type="Pfam" id="PF00206"/>
    </source>
</evidence>
<proteinExistence type="predicted"/>
<dbReference type="PRINTS" id="PR00145">
    <property type="entry name" value="ARGSUCLYASE"/>
</dbReference>
<dbReference type="InterPro" id="IPR000362">
    <property type="entry name" value="Fumarate_lyase_fam"/>
</dbReference>
<keyword evidence="8" id="KW-1185">Reference proteome</keyword>
<feature type="domain" description="Fumarate lyase N-terminal" evidence="6">
    <location>
        <begin position="35"/>
        <end position="298"/>
    </location>
</feature>
<dbReference type="InterPro" id="IPR009049">
    <property type="entry name" value="Argininosuccinate_lyase"/>
</dbReference>
<dbReference type="EC" id="4.3.2.1" evidence="3 5"/>
<dbReference type="EMBL" id="JAATJH010000002">
    <property type="protein sequence ID" value="NJC26018.1"/>
    <property type="molecule type" value="Genomic_DNA"/>
</dbReference>
<organism evidence="7 8">
    <name type="scientific">Neolewinella antarctica</name>
    <dbReference type="NCBI Taxonomy" id="442734"/>
    <lineage>
        <taxon>Bacteria</taxon>
        <taxon>Pseudomonadati</taxon>
        <taxon>Bacteroidota</taxon>
        <taxon>Saprospiria</taxon>
        <taxon>Saprospirales</taxon>
        <taxon>Lewinellaceae</taxon>
        <taxon>Neolewinella</taxon>
    </lineage>
</organism>
<dbReference type="NCBIfam" id="TIGR00838">
    <property type="entry name" value="argH"/>
    <property type="match status" value="1"/>
</dbReference>
<keyword evidence="7" id="KW-0456">Lyase</keyword>
<keyword evidence="4" id="KW-0055">Arginine biosynthesis</keyword>
<evidence type="ECO:0000256" key="5">
    <source>
        <dbReference type="NCBIfam" id="TIGR00838"/>
    </source>
</evidence>
<dbReference type="PROSITE" id="PS00163">
    <property type="entry name" value="FUMARATE_LYASES"/>
    <property type="match status" value="1"/>
</dbReference>
<dbReference type="CDD" id="cd01359">
    <property type="entry name" value="Argininosuccinate_lyase"/>
    <property type="match status" value="1"/>
</dbReference>
<evidence type="ECO:0000256" key="4">
    <source>
        <dbReference type="ARBA" id="ARBA00022571"/>
    </source>
</evidence>
<dbReference type="InterPro" id="IPR020557">
    <property type="entry name" value="Fumarate_lyase_CS"/>
</dbReference>
<dbReference type="PANTHER" id="PTHR43814">
    <property type="entry name" value="ARGININOSUCCINATE LYASE"/>
    <property type="match status" value="1"/>
</dbReference>
<dbReference type="PRINTS" id="PR00149">
    <property type="entry name" value="FUMRATELYASE"/>
</dbReference>
<name>A0ABX0X9S4_9BACT</name>
<dbReference type="Gene3D" id="1.20.200.10">
    <property type="entry name" value="Fumarase/aspartase (Central domain)"/>
    <property type="match status" value="1"/>
</dbReference>
<evidence type="ECO:0000256" key="1">
    <source>
        <dbReference type="ARBA" id="ARBA00000985"/>
    </source>
</evidence>
<comment type="pathway">
    <text evidence="2">Amino-acid biosynthesis; L-arginine biosynthesis; L-arginine from L-ornithine and carbamoyl phosphate: step 3/3.</text>
</comment>
<dbReference type="SUPFAM" id="SSF48557">
    <property type="entry name" value="L-aspartase-like"/>
    <property type="match status" value="1"/>
</dbReference>
<dbReference type="Gene3D" id="1.10.275.10">
    <property type="entry name" value="Fumarase/aspartase (N-terminal domain)"/>
    <property type="match status" value="1"/>
</dbReference>
<dbReference type="InterPro" id="IPR008948">
    <property type="entry name" value="L-Aspartase-like"/>
</dbReference>
<dbReference type="Pfam" id="PF00206">
    <property type="entry name" value="Lyase_1"/>
    <property type="match status" value="1"/>
</dbReference>
<gene>
    <name evidence="7" type="ORF">GGR27_001517</name>
</gene>
<evidence type="ECO:0000313" key="8">
    <source>
        <dbReference type="Proteomes" id="UP000770785"/>
    </source>
</evidence>
<protein>
    <recommendedName>
        <fullName evidence="3 5">Argininosuccinate lyase</fullName>
        <ecNumber evidence="3 5">4.3.2.1</ecNumber>
    </recommendedName>
</protein>
<dbReference type="InterPro" id="IPR022761">
    <property type="entry name" value="Fumarate_lyase_N"/>
</dbReference>
<dbReference type="InterPro" id="IPR024083">
    <property type="entry name" value="Fumarase/histidase_N"/>
</dbReference>
<dbReference type="RefSeq" id="WP_168036782.1">
    <property type="nucleotide sequence ID" value="NZ_JAATJH010000002.1"/>
</dbReference>
<accession>A0ABX0X9S4</accession>
<sequence>MATKLWEKDYTLDQRIADFTVGRDRELDLELAPFDILGSLAHVRMLAEVGLLDEGAARRCKVKLQELYGRAAAGDFVIDDGVEDVHSQVEILLTEALGDDGKKIHSGRSRNDQVLVDLRLYFRHRIRTVVEKTGTLSETLTDLSEEHKDKLIPGYTHLQVAMVSSFGLWFGAFAEALVDDLKIWKGVYDVVDQNPLGSAAGYGSSFPLDRDRTTELLGFASPVVNVVAAQMGRGKTELVTAFGIAGLAQTLSKLAMDVCLYSSQNFGFLQLPKELTTGSSIMPHKKNPDVFELLRGRCNLLQTLPAQMAQLTGNLPSGYHRDYQLLKEAIFPALDQLEDCLDMAIYALPRTSVRAQELPTDPRYVYLYSVEAVNNLVLEGVPFRDAYVQVGKDIDAGTFVPPTNLQHTHLGSLGNLGNDRITTKRLQALAAFDFERSEKALHKLAGQ</sequence>
<evidence type="ECO:0000256" key="2">
    <source>
        <dbReference type="ARBA" id="ARBA00004941"/>
    </source>
</evidence>
<reference evidence="7 8" key="1">
    <citation type="submission" date="2020-03" db="EMBL/GenBank/DDBJ databases">
        <title>Genomic Encyclopedia of Type Strains, Phase IV (KMG-IV): sequencing the most valuable type-strain genomes for metagenomic binning, comparative biology and taxonomic classification.</title>
        <authorList>
            <person name="Goeker M."/>
        </authorList>
    </citation>
    <scope>NUCLEOTIDE SEQUENCE [LARGE SCALE GENOMIC DNA]</scope>
    <source>
        <strain evidence="7 8">DSM 105096</strain>
    </source>
</reference>
<comment type="catalytic activity">
    <reaction evidence="1">
        <text>2-(N(omega)-L-arginino)succinate = fumarate + L-arginine</text>
        <dbReference type="Rhea" id="RHEA:24020"/>
        <dbReference type="ChEBI" id="CHEBI:29806"/>
        <dbReference type="ChEBI" id="CHEBI:32682"/>
        <dbReference type="ChEBI" id="CHEBI:57472"/>
        <dbReference type="EC" id="4.3.2.1"/>
    </reaction>
</comment>
<comment type="caution">
    <text evidence="7">The sequence shown here is derived from an EMBL/GenBank/DDBJ whole genome shotgun (WGS) entry which is preliminary data.</text>
</comment>